<dbReference type="Gene3D" id="3.90.550.10">
    <property type="entry name" value="Spore Coat Polysaccharide Biosynthesis Protein SpsA, Chain A"/>
    <property type="match status" value="1"/>
</dbReference>
<dbReference type="PANTHER" id="PTHR22916">
    <property type="entry name" value="GLYCOSYLTRANSFERASE"/>
    <property type="match status" value="1"/>
</dbReference>
<dbReference type="CDD" id="cd00761">
    <property type="entry name" value="Glyco_tranf_GTA_type"/>
    <property type="match status" value="1"/>
</dbReference>
<keyword evidence="3" id="KW-1185">Reference proteome</keyword>
<gene>
    <name evidence="2" type="ORF">QGN23_13585</name>
</gene>
<dbReference type="InterPro" id="IPR001173">
    <property type="entry name" value="Glyco_trans_2-like"/>
</dbReference>
<dbReference type="EC" id="2.4.-.-" evidence="2"/>
<dbReference type="RefSeq" id="WP_282904782.1">
    <property type="nucleotide sequence ID" value="NZ_CP124855.1"/>
</dbReference>
<accession>A0ABY8RCL4</accession>
<keyword evidence="2" id="KW-0808">Transferase</keyword>
<keyword evidence="2" id="KW-0328">Glycosyltransferase</keyword>
<dbReference type="EMBL" id="CP124855">
    <property type="protein sequence ID" value="WHF51439.1"/>
    <property type="molecule type" value="Genomic_DNA"/>
</dbReference>
<sequence length="351" mass="40900">MSPKISVIIPVFNGQKTILNTIKNVLSQTFTDFELIIVNDKSTDRTLDILTKVASHDKRIRIIDKQKNEKPFIGRIDGVRIAKAEWVTFVDADDYFYPNALQKLYEQTAKQPHVILGSYCKVYDRLGWSRSKPINVVPKECLEGEFIFVKSKFRLAFWGCHSIFVSSCAKLYHMSLFNDIKAINFKAIHSFDDTLLNLLLFEMVNKIVFIKDPIIDYRYGGGTSKFNKLVLPDLDVLYQYRSSLLDKCSDSEKENYSNLEYINTIYSYFLNGLIIERWSSDEFNIELENKKVLPVFKHCIEISTKYNLTSATFFLNLRNKELCYKHISTEANRLRFKRLIYRSIGAFLAKL</sequence>
<proteinExistence type="predicted"/>
<reference evidence="2 3" key="1">
    <citation type="submission" date="2023-05" db="EMBL/GenBank/DDBJ databases">
        <title>Genomic insight into Chryseobacterium sp. wdc7 isolated forest soil (Gotjawal).</title>
        <authorList>
            <person name="Park S.-J."/>
        </authorList>
    </citation>
    <scope>NUCLEOTIDE SEQUENCE [LARGE SCALE GENOMIC DNA]</scope>
    <source>
        <strain evidence="3">wdc7</strain>
    </source>
</reference>
<organism evidence="2 3">
    <name type="scientific">Chryseobacterium gotjawalense</name>
    <dbReference type="NCBI Taxonomy" id="3042315"/>
    <lineage>
        <taxon>Bacteria</taxon>
        <taxon>Pseudomonadati</taxon>
        <taxon>Bacteroidota</taxon>
        <taxon>Flavobacteriia</taxon>
        <taxon>Flavobacteriales</taxon>
        <taxon>Weeksellaceae</taxon>
        <taxon>Chryseobacterium group</taxon>
        <taxon>Chryseobacterium</taxon>
    </lineage>
</organism>
<dbReference type="GO" id="GO:0016757">
    <property type="term" value="F:glycosyltransferase activity"/>
    <property type="evidence" value="ECO:0007669"/>
    <property type="project" value="UniProtKB-KW"/>
</dbReference>
<feature type="domain" description="Glycosyltransferase 2-like" evidence="1">
    <location>
        <begin position="6"/>
        <end position="180"/>
    </location>
</feature>
<protein>
    <submittedName>
        <fullName evidence="2">Glycosyltransferase family 2 protein</fullName>
        <ecNumber evidence="2">2.4.-.-</ecNumber>
    </submittedName>
</protein>
<name>A0ABY8RCL4_9FLAO</name>
<dbReference type="PANTHER" id="PTHR22916:SF3">
    <property type="entry name" value="UDP-GLCNAC:BETAGAL BETA-1,3-N-ACETYLGLUCOSAMINYLTRANSFERASE-LIKE PROTEIN 1"/>
    <property type="match status" value="1"/>
</dbReference>
<dbReference type="InterPro" id="IPR029044">
    <property type="entry name" value="Nucleotide-diphossugar_trans"/>
</dbReference>
<dbReference type="Pfam" id="PF00535">
    <property type="entry name" value="Glycos_transf_2"/>
    <property type="match status" value="1"/>
</dbReference>
<evidence type="ECO:0000313" key="2">
    <source>
        <dbReference type="EMBL" id="WHF51439.1"/>
    </source>
</evidence>
<evidence type="ECO:0000259" key="1">
    <source>
        <dbReference type="Pfam" id="PF00535"/>
    </source>
</evidence>
<dbReference type="Proteomes" id="UP001241656">
    <property type="component" value="Chromosome"/>
</dbReference>
<evidence type="ECO:0000313" key="3">
    <source>
        <dbReference type="Proteomes" id="UP001241656"/>
    </source>
</evidence>
<dbReference type="SUPFAM" id="SSF53448">
    <property type="entry name" value="Nucleotide-diphospho-sugar transferases"/>
    <property type="match status" value="1"/>
</dbReference>